<dbReference type="EMBL" id="QDFT01000002">
    <property type="protein sequence ID" value="PVE79350.1"/>
    <property type="molecule type" value="Genomic_DNA"/>
</dbReference>
<evidence type="ECO:0000256" key="1">
    <source>
        <dbReference type="SAM" id="MobiDB-lite"/>
    </source>
</evidence>
<feature type="region of interest" description="Disordered" evidence="1">
    <location>
        <begin position="1"/>
        <end position="146"/>
    </location>
</feature>
<feature type="compositionally biased region" description="Basic and acidic residues" evidence="1">
    <location>
        <begin position="107"/>
        <end position="119"/>
    </location>
</feature>
<proteinExistence type="predicted"/>
<name>A0A2T7WX05_MICTE</name>
<accession>A0A2T7WX05</accession>
<protein>
    <submittedName>
        <fullName evidence="2">Uncharacterized protein</fullName>
    </submittedName>
</protein>
<dbReference type="Proteomes" id="UP000244649">
    <property type="component" value="Unassembled WGS sequence"/>
</dbReference>
<feature type="compositionally biased region" description="Gly residues" evidence="1">
    <location>
        <begin position="1"/>
        <end position="47"/>
    </location>
</feature>
<gene>
    <name evidence="2" type="ORF">DC432_00920</name>
</gene>
<evidence type="ECO:0000313" key="2">
    <source>
        <dbReference type="EMBL" id="PVE79350.1"/>
    </source>
</evidence>
<reference evidence="2 3" key="1">
    <citation type="submission" date="2018-04" db="EMBL/GenBank/DDBJ databases">
        <authorList>
            <person name="Go L.Y."/>
            <person name="Mitchell J.A."/>
        </authorList>
    </citation>
    <scope>NUCLEOTIDE SEQUENCE [LARGE SCALE GENOMIC DNA]</scope>
    <source>
        <strain evidence="2 3">TPD7010</strain>
    </source>
</reference>
<feature type="compositionally biased region" description="Basic and acidic residues" evidence="1">
    <location>
        <begin position="51"/>
        <end position="69"/>
    </location>
</feature>
<sequence length="146" mass="14421">MGRAAAGGVGGGLGAGSGAGSGSGSGAGSGVGGRGSGSGVRGPGSGVGRTQRRELSRLADHTAAEHGVSDNRPAVVHGGEGEQDQDRGDERPDRTGRTRPIPHRTQRRELSRLADDTVAEHGVSNNRPAVAHGARVTGPGPGRRGA</sequence>
<comment type="caution">
    <text evidence="2">The sequence shown here is derived from an EMBL/GenBank/DDBJ whole genome shotgun (WGS) entry which is preliminary data.</text>
</comment>
<dbReference type="AlphaFoldDB" id="A0A2T7WX05"/>
<evidence type="ECO:0000313" key="3">
    <source>
        <dbReference type="Proteomes" id="UP000244649"/>
    </source>
</evidence>
<organism evidence="2 3">
    <name type="scientific">Microbacterium testaceum</name>
    <name type="common">Aureobacterium testaceum</name>
    <name type="synonym">Brevibacterium testaceum</name>
    <dbReference type="NCBI Taxonomy" id="2033"/>
    <lineage>
        <taxon>Bacteria</taxon>
        <taxon>Bacillati</taxon>
        <taxon>Actinomycetota</taxon>
        <taxon>Actinomycetes</taxon>
        <taxon>Micrococcales</taxon>
        <taxon>Microbacteriaceae</taxon>
        <taxon>Microbacterium</taxon>
    </lineage>
</organism>
<feature type="compositionally biased region" description="Basic and acidic residues" evidence="1">
    <location>
        <begin position="84"/>
        <end position="96"/>
    </location>
</feature>